<dbReference type="eggNOG" id="COG3712">
    <property type="taxonomic scope" value="Bacteria"/>
</dbReference>
<dbReference type="InterPro" id="IPR012373">
    <property type="entry name" value="Ferrdict_sens_TM"/>
</dbReference>
<evidence type="ECO:0008006" key="6">
    <source>
        <dbReference type="Google" id="ProtNLM"/>
    </source>
</evidence>
<dbReference type="RefSeq" id="WP_008863089.1">
    <property type="nucleotide sequence ID" value="NZ_CAXSNY010000004.1"/>
</dbReference>
<dbReference type="Gene3D" id="3.55.50.30">
    <property type="match status" value="1"/>
</dbReference>
<keyword evidence="1" id="KW-0472">Membrane</keyword>
<dbReference type="PIRSF" id="PIRSF018266">
    <property type="entry name" value="FecR"/>
    <property type="match status" value="1"/>
</dbReference>
<dbReference type="HOGENOM" id="CLU_050192_2_2_10"/>
<feature type="domain" description="Protein FecR C-terminal" evidence="3">
    <location>
        <begin position="262"/>
        <end position="323"/>
    </location>
</feature>
<evidence type="ECO:0000259" key="3">
    <source>
        <dbReference type="Pfam" id="PF16344"/>
    </source>
</evidence>
<dbReference type="EMBL" id="ADLE01000018">
    <property type="protein sequence ID" value="EJZ62035.1"/>
    <property type="molecule type" value="Genomic_DNA"/>
</dbReference>
<dbReference type="Pfam" id="PF04773">
    <property type="entry name" value="FecR"/>
    <property type="match status" value="1"/>
</dbReference>
<dbReference type="InterPro" id="IPR032508">
    <property type="entry name" value="FecR_C"/>
</dbReference>
<gene>
    <name evidence="4" type="ORF">HMPREF9448_02716</name>
</gene>
<feature type="transmembrane region" description="Helical" evidence="1">
    <location>
        <begin position="87"/>
        <end position="108"/>
    </location>
</feature>
<keyword evidence="1" id="KW-1133">Transmembrane helix</keyword>
<evidence type="ECO:0000313" key="4">
    <source>
        <dbReference type="EMBL" id="EJZ62035.1"/>
    </source>
</evidence>
<dbReference type="PANTHER" id="PTHR30273:SF2">
    <property type="entry name" value="PROTEIN FECR"/>
    <property type="match status" value="1"/>
</dbReference>
<keyword evidence="1" id="KW-0812">Transmembrane</keyword>
<comment type="caution">
    <text evidence="4">The sequence shown here is derived from an EMBL/GenBank/DDBJ whole genome shotgun (WGS) entry which is preliminary data.</text>
</comment>
<dbReference type="FunFam" id="2.60.120.1440:FF:000001">
    <property type="entry name" value="Putative anti-sigma factor"/>
    <property type="match status" value="1"/>
</dbReference>
<dbReference type="Pfam" id="PF16344">
    <property type="entry name" value="FecR_C"/>
    <property type="match status" value="1"/>
</dbReference>
<dbReference type="InterPro" id="IPR006860">
    <property type="entry name" value="FecR"/>
</dbReference>
<name>K0XDL0_9BACT</name>
<keyword evidence="5" id="KW-1185">Reference proteome</keyword>
<dbReference type="GeneID" id="77849893"/>
<dbReference type="GO" id="GO:0016989">
    <property type="term" value="F:sigma factor antagonist activity"/>
    <property type="evidence" value="ECO:0007669"/>
    <property type="project" value="TreeGrafter"/>
</dbReference>
<dbReference type="Gene3D" id="2.60.120.1440">
    <property type="match status" value="1"/>
</dbReference>
<feature type="domain" description="FecR protein" evidence="2">
    <location>
        <begin position="124"/>
        <end position="217"/>
    </location>
</feature>
<evidence type="ECO:0000256" key="1">
    <source>
        <dbReference type="SAM" id="Phobius"/>
    </source>
</evidence>
<evidence type="ECO:0000313" key="5">
    <source>
        <dbReference type="Proteomes" id="UP000006044"/>
    </source>
</evidence>
<evidence type="ECO:0000259" key="2">
    <source>
        <dbReference type="Pfam" id="PF04773"/>
    </source>
</evidence>
<sequence length="345" mass="40446">MELSNENIDRLIVRYLSGNLELQDKRVLETWISNNQDNYDYFLKMKNLWEVTHPAFDVRSISTTKALSRIKLKMGLREKRVIRIYRYWSRVAAVLIIPILFALIYMVADRFVEQDYSKISYQKISAPYGTRIQMNLPDGSIVWLNSGGELKYPTKFKAGERSVYLNGEAFFEVRSDKKNPFIVYTEDMEVKATGTAFNVEGYSNDTINAVTMVNGVVEVELDRSKERLNLKPGQRINYNTKRQNYRVEEVDTYKWCAWKDGKLIFRDEPLDDVFRKIGQVYNADIVVMDKDLAKHMYRATFQGETLDEILRLMKLTVPMKYIEKTSEKAMPNGVYSKRYIEVVRL</sequence>
<dbReference type="OrthoDB" id="676789at2"/>
<accession>K0XDL0</accession>
<dbReference type="AlphaFoldDB" id="K0XDL0"/>
<organism evidence="4 5">
    <name type="scientific">Barnesiella intestinihominis YIT 11860</name>
    <dbReference type="NCBI Taxonomy" id="742726"/>
    <lineage>
        <taxon>Bacteria</taxon>
        <taxon>Pseudomonadati</taxon>
        <taxon>Bacteroidota</taxon>
        <taxon>Bacteroidia</taxon>
        <taxon>Bacteroidales</taxon>
        <taxon>Barnesiellaceae</taxon>
        <taxon>Barnesiella</taxon>
    </lineage>
</organism>
<dbReference type="Proteomes" id="UP000006044">
    <property type="component" value="Unassembled WGS sequence"/>
</dbReference>
<protein>
    <recommendedName>
        <fullName evidence="6">FecR protein domain-containing protein</fullName>
    </recommendedName>
</protein>
<reference evidence="4 5" key="1">
    <citation type="submission" date="2012-08" db="EMBL/GenBank/DDBJ databases">
        <title>The Genome Sequence of Barnesiella intestinihominis YIT 11860.</title>
        <authorList>
            <consortium name="The Broad Institute Genome Sequencing Platform"/>
            <person name="Earl A."/>
            <person name="Ward D."/>
            <person name="Feldgarden M."/>
            <person name="Gevers D."/>
            <person name="Morotomi M."/>
            <person name="Walker B."/>
            <person name="Young S.K."/>
            <person name="Zeng Q."/>
            <person name="Gargeya S."/>
            <person name="Fitzgerald M."/>
            <person name="Haas B."/>
            <person name="Abouelleil A."/>
            <person name="Alvarado L."/>
            <person name="Arachchi H.M."/>
            <person name="Berlin A.M."/>
            <person name="Chapman S.B."/>
            <person name="Goldberg J."/>
            <person name="Griggs A."/>
            <person name="Gujja S."/>
            <person name="Hansen M."/>
            <person name="Howarth C."/>
            <person name="Imamovic A."/>
            <person name="Larimer J."/>
            <person name="McCowen C."/>
            <person name="Montmayeur A."/>
            <person name="Murphy C."/>
            <person name="Neiman D."/>
            <person name="Pearson M."/>
            <person name="Priest M."/>
            <person name="Roberts A."/>
            <person name="Saif S."/>
            <person name="Shea T."/>
            <person name="Sisk P."/>
            <person name="Sykes S."/>
            <person name="Wortman J."/>
            <person name="Nusbaum C."/>
            <person name="Birren B."/>
        </authorList>
    </citation>
    <scope>NUCLEOTIDE SEQUENCE [LARGE SCALE GENOMIC DNA]</scope>
    <source>
        <strain evidence="4 5">YIT 11860</strain>
    </source>
</reference>
<dbReference type="PANTHER" id="PTHR30273">
    <property type="entry name" value="PERIPLASMIC SIGNAL SENSOR AND SIGMA FACTOR ACTIVATOR FECR-RELATED"/>
    <property type="match status" value="1"/>
</dbReference>
<dbReference type="STRING" id="742726.HMPREF9448_02716"/>
<proteinExistence type="predicted"/>